<evidence type="ECO:0000256" key="1">
    <source>
        <dbReference type="ARBA" id="ARBA00008987"/>
    </source>
</evidence>
<dbReference type="CDD" id="cd02947">
    <property type="entry name" value="TRX_family"/>
    <property type="match status" value="1"/>
</dbReference>
<dbReference type="AlphaFoldDB" id="A0A176TF56"/>
<comment type="similarity">
    <text evidence="1 7">Belongs to the thioredoxin family.</text>
</comment>
<feature type="active site" description="Nucleophile" evidence="8">
    <location>
        <position position="32"/>
    </location>
</feature>
<dbReference type="InterPro" id="IPR005746">
    <property type="entry name" value="Thioredoxin"/>
</dbReference>
<dbReference type="PRINTS" id="PR00421">
    <property type="entry name" value="THIOREDOXIN"/>
</dbReference>
<keyword evidence="3" id="KW-0249">Electron transport</keyword>
<dbReference type="Proteomes" id="UP000076923">
    <property type="component" value="Unassembled WGS sequence"/>
</dbReference>
<dbReference type="GO" id="GO:0045454">
    <property type="term" value="P:cell redox homeostasis"/>
    <property type="evidence" value="ECO:0007669"/>
    <property type="project" value="TreeGrafter"/>
</dbReference>
<dbReference type="Gene3D" id="3.40.30.10">
    <property type="entry name" value="Glutaredoxin"/>
    <property type="match status" value="1"/>
</dbReference>
<dbReference type="Pfam" id="PF00085">
    <property type="entry name" value="Thioredoxin"/>
    <property type="match status" value="1"/>
</dbReference>
<feature type="site" description="Deprotonates C-terminal active site Cys" evidence="8">
    <location>
        <position position="23"/>
    </location>
</feature>
<protein>
    <recommendedName>
        <fullName evidence="6 7">Thioredoxin</fullName>
    </recommendedName>
</protein>
<dbReference type="OrthoDB" id="9790390at2"/>
<keyword evidence="5 9" id="KW-0676">Redox-active center</keyword>
<evidence type="ECO:0000259" key="10">
    <source>
        <dbReference type="PROSITE" id="PS51352"/>
    </source>
</evidence>
<dbReference type="FunFam" id="3.40.30.10:FF:000001">
    <property type="entry name" value="Thioredoxin"/>
    <property type="match status" value="1"/>
</dbReference>
<dbReference type="NCBIfam" id="TIGR01068">
    <property type="entry name" value="thioredoxin"/>
    <property type="match status" value="1"/>
</dbReference>
<dbReference type="STRING" id="1333662.LPB303_01730"/>
<dbReference type="PANTHER" id="PTHR45663:SF11">
    <property type="entry name" value="GEO12009P1"/>
    <property type="match status" value="1"/>
</dbReference>
<dbReference type="GO" id="GO:0005829">
    <property type="term" value="C:cytosol"/>
    <property type="evidence" value="ECO:0007669"/>
    <property type="project" value="TreeGrafter"/>
</dbReference>
<evidence type="ECO:0000256" key="2">
    <source>
        <dbReference type="ARBA" id="ARBA00022448"/>
    </source>
</evidence>
<evidence type="ECO:0000256" key="5">
    <source>
        <dbReference type="ARBA" id="ARBA00023284"/>
    </source>
</evidence>
<organism evidence="11 12">
    <name type="scientific">Polaribacter atrinae</name>
    <dbReference type="NCBI Taxonomy" id="1333662"/>
    <lineage>
        <taxon>Bacteria</taxon>
        <taxon>Pseudomonadati</taxon>
        <taxon>Bacteroidota</taxon>
        <taxon>Flavobacteriia</taxon>
        <taxon>Flavobacteriales</taxon>
        <taxon>Flavobacteriaceae</taxon>
    </lineage>
</organism>
<gene>
    <name evidence="11" type="ORF">LPB303_01730</name>
</gene>
<keyword evidence="4 9" id="KW-1015">Disulfide bond</keyword>
<dbReference type="SUPFAM" id="SSF52833">
    <property type="entry name" value="Thioredoxin-like"/>
    <property type="match status" value="1"/>
</dbReference>
<dbReference type="PROSITE" id="PS00194">
    <property type="entry name" value="THIOREDOXIN_1"/>
    <property type="match status" value="1"/>
</dbReference>
<dbReference type="InterPro" id="IPR036249">
    <property type="entry name" value="Thioredoxin-like_sf"/>
</dbReference>
<evidence type="ECO:0000313" key="11">
    <source>
        <dbReference type="EMBL" id="OAD46281.1"/>
    </source>
</evidence>
<keyword evidence="2" id="KW-0813">Transport</keyword>
<evidence type="ECO:0000313" key="12">
    <source>
        <dbReference type="Proteomes" id="UP000076923"/>
    </source>
</evidence>
<evidence type="ECO:0000256" key="6">
    <source>
        <dbReference type="NCBIfam" id="TIGR01068"/>
    </source>
</evidence>
<dbReference type="PANTHER" id="PTHR45663">
    <property type="entry name" value="GEO12009P1"/>
    <property type="match status" value="1"/>
</dbReference>
<dbReference type="PIRSF" id="PIRSF000077">
    <property type="entry name" value="Thioredoxin"/>
    <property type="match status" value="1"/>
</dbReference>
<feature type="site" description="Contributes to redox potential value" evidence="8">
    <location>
        <position position="31"/>
    </location>
</feature>
<name>A0A176TF56_9FLAO</name>
<dbReference type="RefSeq" id="WP_068447518.1">
    <property type="nucleotide sequence ID" value="NZ_CP150660.1"/>
</dbReference>
<evidence type="ECO:0000256" key="8">
    <source>
        <dbReference type="PIRSR" id="PIRSR000077-1"/>
    </source>
</evidence>
<evidence type="ECO:0000256" key="3">
    <source>
        <dbReference type="ARBA" id="ARBA00022982"/>
    </source>
</evidence>
<feature type="domain" description="Thioredoxin" evidence="10">
    <location>
        <begin position="1"/>
        <end position="104"/>
    </location>
</feature>
<proteinExistence type="inferred from homology"/>
<keyword evidence="12" id="KW-1185">Reference proteome</keyword>
<feature type="disulfide bond" description="Redox-active" evidence="9">
    <location>
        <begin position="29"/>
        <end position="32"/>
    </location>
</feature>
<evidence type="ECO:0000256" key="4">
    <source>
        <dbReference type="ARBA" id="ARBA00023157"/>
    </source>
</evidence>
<dbReference type="EMBL" id="LVWE01000003">
    <property type="protein sequence ID" value="OAD46281.1"/>
    <property type="molecule type" value="Genomic_DNA"/>
</dbReference>
<reference evidence="11 12" key="1">
    <citation type="submission" date="2016-02" db="EMBL/GenBank/DDBJ databases">
        <title>Draft genome sequence of Polaribacter atrinae KACC17473.</title>
        <authorList>
            <person name="Shin S.-K."/>
            <person name="Yi H."/>
        </authorList>
    </citation>
    <scope>NUCLEOTIDE SEQUENCE [LARGE SCALE GENOMIC DNA]</scope>
    <source>
        <strain evidence="11 12">KACC 17473</strain>
    </source>
</reference>
<feature type="site" description="Contributes to redox potential value" evidence="8">
    <location>
        <position position="30"/>
    </location>
</feature>
<dbReference type="GO" id="GO:0015035">
    <property type="term" value="F:protein-disulfide reductase activity"/>
    <property type="evidence" value="ECO:0007669"/>
    <property type="project" value="UniProtKB-UniRule"/>
</dbReference>
<comment type="caution">
    <text evidence="11">The sequence shown here is derived from an EMBL/GenBank/DDBJ whole genome shotgun (WGS) entry which is preliminary data.</text>
</comment>
<dbReference type="InterPro" id="IPR017937">
    <property type="entry name" value="Thioredoxin_CS"/>
</dbReference>
<dbReference type="PROSITE" id="PS51352">
    <property type="entry name" value="THIOREDOXIN_2"/>
    <property type="match status" value="1"/>
</dbReference>
<evidence type="ECO:0000256" key="9">
    <source>
        <dbReference type="PIRSR" id="PIRSR000077-4"/>
    </source>
</evidence>
<sequence>MEIQLEQTDFNKVIENNSNVLLDFYAEWCGPCQTLLPTINKLADELQDNITIKKVNVDEYPEVAAKFNIRNIPTLIFFKNGVPADRHTGLITESSLRSKIDNLK</sequence>
<dbReference type="InterPro" id="IPR013766">
    <property type="entry name" value="Thioredoxin_domain"/>
</dbReference>
<feature type="active site" description="Nucleophile" evidence="8">
    <location>
        <position position="29"/>
    </location>
</feature>
<evidence type="ECO:0000256" key="7">
    <source>
        <dbReference type="PIRNR" id="PIRNR000077"/>
    </source>
</evidence>
<accession>A0A176TF56</accession>